<accession>A0AAV4A6T6</accession>
<protein>
    <submittedName>
        <fullName evidence="2">Uncharacterized protein</fullName>
    </submittedName>
</protein>
<keyword evidence="1" id="KW-1133">Transmembrane helix</keyword>
<proteinExistence type="predicted"/>
<keyword evidence="1" id="KW-0472">Membrane</keyword>
<keyword evidence="3" id="KW-1185">Reference proteome</keyword>
<name>A0AAV4A6T6_9GAST</name>
<comment type="caution">
    <text evidence="2">The sequence shown here is derived from an EMBL/GenBank/DDBJ whole genome shotgun (WGS) entry which is preliminary data.</text>
</comment>
<dbReference type="AlphaFoldDB" id="A0AAV4A6T6"/>
<gene>
    <name evidence="2" type="ORF">PoB_002876400</name>
</gene>
<dbReference type="EMBL" id="BLXT01003580">
    <property type="protein sequence ID" value="GFO02259.1"/>
    <property type="molecule type" value="Genomic_DNA"/>
</dbReference>
<keyword evidence="1" id="KW-0812">Transmembrane</keyword>
<organism evidence="2 3">
    <name type="scientific">Plakobranchus ocellatus</name>
    <dbReference type="NCBI Taxonomy" id="259542"/>
    <lineage>
        <taxon>Eukaryota</taxon>
        <taxon>Metazoa</taxon>
        <taxon>Spiralia</taxon>
        <taxon>Lophotrochozoa</taxon>
        <taxon>Mollusca</taxon>
        <taxon>Gastropoda</taxon>
        <taxon>Heterobranchia</taxon>
        <taxon>Euthyneura</taxon>
        <taxon>Panpulmonata</taxon>
        <taxon>Sacoglossa</taxon>
        <taxon>Placobranchoidea</taxon>
        <taxon>Plakobranchidae</taxon>
        <taxon>Plakobranchus</taxon>
    </lineage>
</organism>
<dbReference type="Proteomes" id="UP000735302">
    <property type="component" value="Unassembled WGS sequence"/>
</dbReference>
<evidence type="ECO:0000313" key="2">
    <source>
        <dbReference type="EMBL" id="GFO02259.1"/>
    </source>
</evidence>
<evidence type="ECO:0000313" key="3">
    <source>
        <dbReference type="Proteomes" id="UP000735302"/>
    </source>
</evidence>
<sequence length="154" mass="17284">MQNQRKRRYGYRSRKDRTEVSCWIKYLMFGFNVMFWARHGGVGDTVDSESTLGTCRDPCVALAGFGRHLRPGLTEGLKASDHPVVDWRYTTTTATTTKQAEHMQGKQISLHTITLGAPVSSGGCDISLDLDLDLIDSLIMRGMTHDTSRNCHFD</sequence>
<evidence type="ECO:0000256" key="1">
    <source>
        <dbReference type="SAM" id="Phobius"/>
    </source>
</evidence>
<feature type="transmembrane region" description="Helical" evidence="1">
    <location>
        <begin position="20"/>
        <end position="37"/>
    </location>
</feature>
<reference evidence="2 3" key="1">
    <citation type="journal article" date="2021" name="Elife">
        <title>Chloroplast acquisition without the gene transfer in kleptoplastic sea slugs, Plakobranchus ocellatus.</title>
        <authorList>
            <person name="Maeda T."/>
            <person name="Takahashi S."/>
            <person name="Yoshida T."/>
            <person name="Shimamura S."/>
            <person name="Takaki Y."/>
            <person name="Nagai Y."/>
            <person name="Toyoda A."/>
            <person name="Suzuki Y."/>
            <person name="Arimoto A."/>
            <person name="Ishii H."/>
            <person name="Satoh N."/>
            <person name="Nishiyama T."/>
            <person name="Hasebe M."/>
            <person name="Maruyama T."/>
            <person name="Minagawa J."/>
            <person name="Obokata J."/>
            <person name="Shigenobu S."/>
        </authorList>
    </citation>
    <scope>NUCLEOTIDE SEQUENCE [LARGE SCALE GENOMIC DNA]</scope>
</reference>